<dbReference type="InterPro" id="IPR024083">
    <property type="entry name" value="Fumarase/histidase_N"/>
</dbReference>
<evidence type="ECO:0000313" key="4">
    <source>
        <dbReference type="Proteomes" id="UP001500051"/>
    </source>
</evidence>
<gene>
    <name evidence="3" type="ORF">GCM10022204_12460</name>
</gene>
<dbReference type="PROSITE" id="PS00163">
    <property type="entry name" value="FUMARATE_LYASES"/>
    <property type="match status" value="1"/>
</dbReference>
<dbReference type="PANTHER" id="PTHR42696:SF2">
    <property type="entry name" value="ASPARTATE AMMONIA-LYASE"/>
    <property type="match status" value="1"/>
</dbReference>
<dbReference type="PANTHER" id="PTHR42696">
    <property type="entry name" value="ASPARTATE AMMONIA-LYASE"/>
    <property type="match status" value="1"/>
</dbReference>
<dbReference type="InterPro" id="IPR022761">
    <property type="entry name" value="Fumarate_lyase_N"/>
</dbReference>
<dbReference type="Gene3D" id="1.10.275.10">
    <property type="entry name" value="Fumarase/aspartase (N-terminal domain)"/>
    <property type="match status" value="1"/>
</dbReference>
<keyword evidence="1" id="KW-0456">Lyase</keyword>
<dbReference type="InterPro" id="IPR018951">
    <property type="entry name" value="Fumarase_C_C"/>
</dbReference>
<dbReference type="InterPro" id="IPR000595">
    <property type="entry name" value="cNMP-bd_dom"/>
</dbReference>
<dbReference type="PRINTS" id="PR00149">
    <property type="entry name" value="FUMRATELYASE"/>
</dbReference>
<accession>A0ABP7D0R8</accession>
<dbReference type="Pfam" id="PF10415">
    <property type="entry name" value="FumaraseC_C"/>
    <property type="match status" value="1"/>
</dbReference>
<dbReference type="SUPFAM" id="SSF51206">
    <property type="entry name" value="cAMP-binding domain-like"/>
    <property type="match status" value="1"/>
</dbReference>
<sequence length="644" mass="69312">MNDTTYVVRRGENDTREVIGVREIQAINELAPEVNDADQALLDVLHEVGRVQTFPAGSWVAEQGTPREWFAVLITGELELVHGRHGDPRRVGLLEEGAMLFEGALLDDATPHRLSTRAIGPVELLIVDAAATAHLRHERPEVWSDLMQRVAQRLRDRLRVATAHLAEHGESMEPIGTTRRESDSLGARELPASAYYGVQTLRAVENFPISGQRLHDFGNMCAALAMVKKAAAQANSELGVLDADKAAAISTACDEILDGKLRRHFVVDMIQGGAGTSTNMNANEVIANRGLELLGHRRGEYVHLHPLDHVNLSQSTNDAYPTAVKIAVLLTVSESLQALDELSAALRVKSAEFGNVLKMGRTENQDAVPMTLGQEFGAYASMVNGARRALAHATLEMHEINMGATAIGTGLNSPAGYATLVTERLASISGLPLSLAGDLVESTQDSGAFAYLSGAMKRAAIQISKICNDLRWLSSGPRAGLGEINLPPMQPGSSIMPGKVNPVVPEMVNQSCYQIIGFDTTVGMAAEASELELNMAEPIIAYDLLQGLTILTNATLVLTNRCVKGITANREVCLGYVQRSIGLVTALNPTLGYERSSQVAKEALATGGSVYDLVVDKGWLTKEQLDQMLDPIRMTSPLQPSTQA</sequence>
<dbReference type="InterPro" id="IPR018490">
    <property type="entry name" value="cNMP-bd_dom_sf"/>
</dbReference>
<dbReference type="Gene3D" id="1.20.200.10">
    <property type="entry name" value="Fumarase/aspartase (Central domain)"/>
    <property type="match status" value="1"/>
</dbReference>
<dbReference type="EMBL" id="BAAAYX010000003">
    <property type="protein sequence ID" value="GAA3697809.1"/>
    <property type="molecule type" value="Genomic_DNA"/>
</dbReference>
<organism evidence="3 4">
    <name type="scientific">Microlunatus aurantiacus</name>
    <dbReference type="NCBI Taxonomy" id="446786"/>
    <lineage>
        <taxon>Bacteria</taxon>
        <taxon>Bacillati</taxon>
        <taxon>Actinomycetota</taxon>
        <taxon>Actinomycetes</taxon>
        <taxon>Propionibacteriales</taxon>
        <taxon>Propionibacteriaceae</taxon>
        <taxon>Microlunatus</taxon>
    </lineage>
</organism>
<dbReference type="Pfam" id="PF00206">
    <property type="entry name" value="Lyase_1"/>
    <property type="match status" value="1"/>
</dbReference>
<feature type="domain" description="Cyclic nucleotide-binding" evidence="2">
    <location>
        <begin position="41"/>
        <end position="153"/>
    </location>
</feature>
<protein>
    <recommendedName>
        <fullName evidence="2">Cyclic nucleotide-binding domain-containing protein</fullName>
    </recommendedName>
</protein>
<evidence type="ECO:0000259" key="2">
    <source>
        <dbReference type="PROSITE" id="PS50042"/>
    </source>
</evidence>
<dbReference type="InterPro" id="IPR000362">
    <property type="entry name" value="Fumarate_lyase_fam"/>
</dbReference>
<dbReference type="Proteomes" id="UP001500051">
    <property type="component" value="Unassembled WGS sequence"/>
</dbReference>
<dbReference type="CDD" id="cd01357">
    <property type="entry name" value="Aspartase"/>
    <property type="match status" value="1"/>
</dbReference>
<dbReference type="PROSITE" id="PS50042">
    <property type="entry name" value="CNMP_BINDING_3"/>
    <property type="match status" value="1"/>
</dbReference>
<dbReference type="SUPFAM" id="SSF48557">
    <property type="entry name" value="L-aspartase-like"/>
    <property type="match status" value="1"/>
</dbReference>
<name>A0ABP7D0R8_9ACTN</name>
<dbReference type="InterPro" id="IPR020557">
    <property type="entry name" value="Fumarate_lyase_CS"/>
</dbReference>
<evidence type="ECO:0000313" key="3">
    <source>
        <dbReference type="EMBL" id="GAA3697809.1"/>
    </source>
</evidence>
<dbReference type="CDD" id="cd00038">
    <property type="entry name" value="CAP_ED"/>
    <property type="match status" value="1"/>
</dbReference>
<dbReference type="Gene3D" id="1.10.40.30">
    <property type="entry name" value="Fumarase/aspartase (C-terminal domain)"/>
    <property type="match status" value="1"/>
</dbReference>
<comment type="caution">
    <text evidence="3">The sequence shown here is derived from an EMBL/GenBank/DDBJ whole genome shotgun (WGS) entry which is preliminary data.</text>
</comment>
<dbReference type="RefSeq" id="WP_344811439.1">
    <property type="nucleotide sequence ID" value="NZ_BAAAYX010000003.1"/>
</dbReference>
<dbReference type="InterPro" id="IPR014710">
    <property type="entry name" value="RmlC-like_jellyroll"/>
</dbReference>
<dbReference type="Gene3D" id="2.60.120.10">
    <property type="entry name" value="Jelly Rolls"/>
    <property type="match status" value="1"/>
</dbReference>
<keyword evidence="4" id="KW-1185">Reference proteome</keyword>
<proteinExistence type="predicted"/>
<dbReference type="InterPro" id="IPR051546">
    <property type="entry name" value="Aspartate_Ammonia-Lyase"/>
</dbReference>
<dbReference type="NCBIfam" id="NF008909">
    <property type="entry name" value="PRK12273.1"/>
    <property type="match status" value="1"/>
</dbReference>
<dbReference type="InterPro" id="IPR008948">
    <property type="entry name" value="L-Aspartase-like"/>
</dbReference>
<dbReference type="Pfam" id="PF00027">
    <property type="entry name" value="cNMP_binding"/>
    <property type="match status" value="1"/>
</dbReference>
<dbReference type="SMART" id="SM00100">
    <property type="entry name" value="cNMP"/>
    <property type="match status" value="1"/>
</dbReference>
<evidence type="ECO:0000256" key="1">
    <source>
        <dbReference type="ARBA" id="ARBA00023239"/>
    </source>
</evidence>
<reference evidence="4" key="1">
    <citation type="journal article" date="2019" name="Int. J. Syst. Evol. Microbiol.">
        <title>The Global Catalogue of Microorganisms (GCM) 10K type strain sequencing project: providing services to taxonomists for standard genome sequencing and annotation.</title>
        <authorList>
            <consortium name="The Broad Institute Genomics Platform"/>
            <consortium name="The Broad Institute Genome Sequencing Center for Infectious Disease"/>
            <person name="Wu L."/>
            <person name="Ma J."/>
        </authorList>
    </citation>
    <scope>NUCLEOTIDE SEQUENCE [LARGE SCALE GENOMIC DNA]</scope>
    <source>
        <strain evidence="4">JCM 16548</strain>
    </source>
</reference>